<name>A0A2Z7CAY6_9LAMI</name>
<protein>
    <submittedName>
        <fullName evidence="2">Tetrahydrocannabinolic acid synthase-like</fullName>
    </submittedName>
</protein>
<dbReference type="Proteomes" id="UP000250235">
    <property type="component" value="Unassembled WGS sequence"/>
</dbReference>
<keyword evidence="3" id="KW-1185">Reference proteome</keyword>
<evidence type="ECO:0000313" key="3">
    <source>
        <dbReference type="Proteomes" id="UP000250235"/>
    </source>
</evidence>
<proteinExistence type="predicted"/>
<sequence length="175" mass="19541">MGNADPHKTKVGNKYEVKPQYEEQTKQINMQHAINQCNECMMASNEISQLGQCINRQNISGRLYTTANQPHVKHTASNQISPGSIHAAGNFLEAEICYSSSQQEMLTLKLNPAEDPTITLERRHSSFALSLQGRSTASNWYQSKEEFIMNPAPPKTLKSSAENGRNLEKKCSGEQ</sequence>
<feature type="compositionally biased region" description="Basic and acidic residues" evidence="1">
    <location>
        <begin position="165"/>
        <end position="175"/>
    </location>
</feature>
<evidence type="ECO:0000313" key="2">
    <source>
        <dbReference type="EMBL" id="KZV41488.1"/>
    </source>
</evidence>
<dbReference type="AlphaFoldDB" id="A0A2Z7CAY6"/>
<feature type="region of interest" description="Disordered" evidence="1">
    <location>
        <begin position="150"/>
        <end position="175"/>
    </location>
</feature>
<reference evidence="2 3" key="1">
    <citation type="journal article" date="2015" name="Proc. Natl. Acad. Sci. U.S.A.">
        <title>The resurrection genome of Boea hygrometrica: A blueprint for survival of dehydration.</title>
        <authorList>
            <person name="Xiao L."/>
            <person name="Yang G."/>
            <person name="Zhang L."/>
            <person name="Yang X."/>
            <person name="Zhao S."/>
            <person name="Ji Z."/>
            <person name="Zhou Q."/>
            <person name="Hu M."/>
            <person name="Wang Y."/>
            <person name="Chen M."/>
            <person name="Xu Y."/>
            <person name="Jin H."/>
            <person name="Xiao X."/>
            <person name="Hu G."/>
            <person name="Bao F."/>
            <person name="Hu Y."/>
            <person name="Wan P."/>
            <person name="Li L."/>
            <person name="Deng X."/>
            <person name="Kuang T."/>
            <person name="Xiang C."/>
            <person name="Zhu J.K."/>
            <person name="Oliver M.J."/>
            <person name="He Y."/>
        </authorList>
    </citation>
    <scope>NUCLEOTIDE SEQUENCE [LARGE SCALE GENOMIC DNA]</scope>
    <source>
        <strain evidence="3">cv. XS01</strain>
    </source>
</reference>
<evidence type="ECO:0000256" key="1">
    <source>
        <dbReference type="SAM" id="MobiDB-lite"/>
    </source>
</evidence>
<dbReference type="EMBL" id="KQ999445">
    <property type="protein sequence ID" value="KZV41488.1"/>
    <property type="molecule type" value="Genomic_DNA"/>
</dbReference>
<accession>A0A2Z7CAY6</accession>
<organism evidence="2 3">
    <name type="scientific">Dorcoceras hygrometricum</name>
    <dbReference type="NCBI Taxonomy" id="472368"/>
    <lineage>
        <taxon>Eukaryota</taxon>
        <taxon>Viridiplantae</taxon>
        <taxon>Streptophyta</taxon>
        <taxon>Embryophyta</taxon>
        <taxon>Tracheophyta</taxon>
        <taxon>Spermatophyta</taxon>
        <taxon>Magnoliopsida</taxon>
        <taxon>eudicotyledons</taxon>
        <taxon>Gunneridae</taxon>
        <taxon>Pentapetalae</taxon>
        <taxon>asterids</taxon>
        <taxon>lamiids</taxon>
        <taxon>Lamiales</taxon>
        <taxon>Gesneriaceae</taxon>
        <taxon>Didymocarpoideae</taxon>
        <taxon>Trichosporeae</taxon>
        <taxon>Loxocarpinae</taxon>
        <taxon>Dorcoceras</taxon>
    </lineage>
</organism>
<gene>
    <name evidence="2" type="ORF">F511_32453</name>
</gene>